<dbReference type="GO" id="GO:0007155">
    <property type="term" value="P:cell adhesion"/>
    <property type="evidence" value="ECO:0007669"/>
    <property type="project" value="InterPro"/>
</dbReference>
<dbReference type="GO" id="GO:0005576">
    <property type="term" value="C:extracellular region"/>
    <property type="evidence" value="ECO:0007669"/>
    <property type="project" value="UniProtKB-SubCell"/>
</dbReference>
<evidence type="ECO:0000256" key="2">
    <source>
        <dbReference type="ARBA" id="ARBA00011255"/>
    </source>
</evidence>
<dbReference type="Pfam" id="PF02465">
    <property type="entry name" value="FliD_N"/>
    <property type="match status" value="1"/>
</dbReference>
<organism evidence="8 9">
    <name type="scientific">Candidatus Thiodiazotropha endoloripes</name>
    <dbReference type="NCBI Taxonomy" id="1818881"/>
    <lineage>
        <taxon>Bacteria</taxon>
        <taxon>Pseudomonadati</taxon>
        <taxon>Pseudomonadota</taxon>
        <taxon>Gammaproteobacteria</taxon>
        <taxon>Chromatiales</taxon>
        <taxon>Sedimenticolaceae</taxon>
        <taxon>Candidatus Thiodiazotropha</taxon>
    </lineage>
</organism>
<dbReference type="RefSeq" id="WP_069020307.1">
    <property type="nucleotide sequence ID" value="NZ_LVJY01000006.1"/>
</dbReference>
<dbReference type="InterPro" id="IPR003481">
    <property type="entry name" value="FliD_N"/>
</dbReference>
<dbReference type="InterPro" id="IPR010810">
    <property type="entry name" value="Flagellin_hook_IN_motif"/>
</dbReference>
<dbReference type="EMBL" id="LVJZ01000003">
    <property type="protein sequence ID" value="ODB96866.1"/>
    <property type="molecule type" value="Genomic_DNA"/>
</dbReference>
<evidence type="ECO:0000259" key="7">
    <source>
        <dbReference type="Pfam" id="PF07195"/>
    </source>
</evidence>
<evidence type="ECO:0000256" key="5">
    <source>
        <dbReference type="RuleBase" id="RU362066"/>
    </source>
</evidence>
<keyword evidence="4 5" id="KW-0975">Bacterial flagellum</keyword>
<dbReference type="OrthoDB" id="9810816at2"/>
<proteinExistence type="inferred from homology"/>
<evidence type="ECO:0000256" key="1">
    <source>
        <dbReference type="ARBA" id="ARBA00009764"/>
    </source>
</evidence>
<evidence type="ECO:0000313" key="9">
    <source>
        <dbReference type="Proteomes" id="UP000094849"/>
    </source>
</evidence>
<evidence type="ECO:0000259" key="6">
    <source>
        <dbReference type="Pfam" id="PF02465"/>
    </source>
</evidence>
<dbReference type="InterPro" id="IPR010809">
    <property type="entry name" value="FliD_C"/>
</dbReference>
<dbReference type="PANTHER" id="PTHR30288:SF0">
    <property type="entry name" value="FLAGELLAR HOOK-ASSOCIATED PROTEIN 2"/>
    <property type="match status" value="1"/>
</dbReference>
<dbReference type="Proteomes" id="UP000094849">
    <property type="component" value="Unassembled WGS sequence"/>
</dbReference>
<comment type="caution">
    <text evidence="8">The sequence shown here is derived from an EMBL/GenBank/DDBJ whole genome shotgun (WGS) entry which is preliminary data.</text>
</comment>
<dbReference type="InterPro" id="IPR040026">
    <property type="entry name" value="FliD"/>
</dbReference>
<keyword evidence="3" id="KW-0175">Coiled coil</keyword>
<feature type="domain" description="Flagellar hook-associated protein 2 N-terminal" evidence="6">
    <location>
        <begin position="11"/>
        <end position="105"/>
    </location>
</feature>
<accession>A0A1E2UQ25</accession>
<evidence type="ECO:0000256" key="3">
    <source>
        <dbReference type="ARBA" id="ARBA00023054"/>
    </source>
</evidence>
<dbReference type="STRING" id="1818881.A3196_08900"/>
<dbReference type="PANTHER" id="PTHR30288">
    <property type="entry name" value="FLAGELLAR CAP/ASSEMBLY PROTEIN FLID"/>
    <property type="match status" value="1"/>
</dbReference>
<sequence length="452" mass="47863">MTIGFSGISTGSDWNSIINQLLQIESRPLSTLQSREQEIDEKISDFGLVKSAIDTFNSTVEELTSSSGFAAFTATSTDEAVLTVSADSSAVASSYDVVVTQLANRDKIASSAYTDANTAVGTGTLSITVDGNTMDLVLDGSNNTLTDIRDAINSATDNPGVTATILNEASGSRLILTSEESGLANAITVNVTDGDDASNTDANGLSRLFHIGVGGDGLAEQVDTAQDAILTIDGFSITGASNTVTSAISGVTLSLSGAGSSTINIARDNTEIEDRISGFVDAYNTLIEQIDDLEAGSLYNDSSLRRIKQGFVDVINQTVDISGDTAYLFEIGITRDRDGVLSVDSSELSTALADDFNRVTQILSEATTGYATRFFNYTESLLEVGGLLDSKDDTLNSQKDSVQTQIERQELHLQTYEAMLIRQFASLDQTMALLTSTSEYLTSQLASLNSNN</sequence>
<gene>
    <name evidence="8" type="ORF">A3196_08900</name>
</gene>
<dbReference type="GO" id="GO:0071973">
    <property type="term" value="P:bacterial-type flagellum-dependent cell motility"/>
    <property type="evidence" value="ECO:0007669"/>
    <property type="project" value="TreeGrafter"/>
</dbReference>
<dbReference type="GO" id="GO:0009421">
    <property type="term" value="C:bacterial-type flagellum filament cap"/>
    <property type="evidence" value="ECO:0007669"/>
    <property type="project" value="InterPro"/>
</dbReference>
<feature type="domain" description="Flagellar hook-associated protein 2 C-terminal" evidence="7">
    <location>
        <begin position="225"/>
        <end position="432"/>
    </location>
</feature>
<reference evidence="8 9" key="1">
    <citation type="submission" date="2016-03" db="EMBL/GenBank/DDBJ databases">
        <title>Chemosynthetic sulphur-oxidizing symbionts of marine invertebrate animals are capable of nitrogen fixation.</title>
        <authorList>
            <person name="Petersen J.M."/>
            <person name="Kemper A."/>
            <person name="Gruber-Vodicka H."/>
            <person name="Cardini U."/>
            <person name="Geest Mvander."/>
            <person name="Kleiner M."/>
            <person name="Bulgheresi S."/>
            <person name="Fussmann M."/>
            <person name="Herbold C."/>
            <person name="Seah B.K.B."/>
            <person name="Antony C.Paul."/>
            <person name="Liu D."/>
            <person name="Belitz A."/>
            <person name="Weber M."/>
        </authorList>
    </citation>
    <scope>NUCLEOTIDE SEQUENCE [LARGE SCALE GENOMIC DNA]</scope>
    <source>
        <strain evidence="8">G_D</strain>
    </source>
</reference>
<dbReference type="GO" id="GO:0009424">
    <property type="term" value="C:bacterial-type flagellum hook"/>
    <property type="evidence" value="ECO:0007669"/>
    <property type="project" value="UniProtKB-UniRule"/>
</dbReference>
<dbReference type="Pfam" id="PF07195">
    <property type="entry name" value="FliD_C"/>
    <property type="match status" value="1"/>
</dbReference>
<comment type="function">
    <text evidence="5">Required for morphogenesis and for the elongation of the flagellar filament by facilitating polymerization of the flagellin monomers at the tip of growing filament. Forms a capping structure, which prevents flagellin subunits (transported through the central channel of the flagellum) from leaking out without polymerization at the distal end.</text>
</comment>
<dbReference type="Pfam" id="PF07196">
    <property type="entry name" value="Flagellin_IN"/>
    <property type="match status" value="1"/>
</dbReference>
<comment type="subunit">
    <text evidence="2 5">Homopentamer.</text>
</comment>
<name>A0A1E2UQ25_9GAMM</name>
<protein>
    <recommendedName>
        <fullName evidence="5">Flagellar hook-associated protein 2</fullName>
        <shortName evidence="5">HAP2</shortName>
    </recommendedName>
    <alternativeName>
        <fullName evidence="5">Flagellar cap protein</fullName>
    </alternativeName>
</protein>
<keyword evidence="5" id="KW-0964">Secreted</keyword>
<comment type="subcellular location">
    <subcellularLocation>
        <location evidence="5">Secreted</location>
    </subcellularLocation>
    <subcellularLocation>
        <location evidence="5">Bacterial flagellum</location>
    </subcellularLocation>
</comment>
<dbReference type="AlphaFoldDB" id="A0A1E2UQ25"/>
<evidence type="ECO:0000256" key="4">
    <source>
        <dbReference type="ARBA" id="ARBA00023143"/>
    </source>
</evidence>
<evidence type="ECO:0000313" key="8">
    <source>
        <dbReference type="EMBL" id="ODB96866.1"/>
    </source>
</evidence>
<keyword evidence="9" id="KW-1185">Reference proteome</keyword>
<comment type="similarity">
    <text evidence="1 5">Belongs to the FliD family.</text>
</comment>